<dbReference type="Proteomes" id="UP001204439">
    <property type="component" value="Unassembled WGS sequence"/>
</dbReference>
<dbReference type="Pfam" id="PF13585">
    <property type="entry name" value="CHU_C"/>
    <property type="match status" value="1"/>
</dbReference>
<reference evidence="1 2" key="1">
    <citation type="submission" date="2023-11" db="EMBL/GenBank/DDBJ databases">
        <title>First isolation, identification, and characterization of non-pathogenic Epilithonimonas ginsengisoli isolated from diseased farmed rainbow trout (Oncorhynchus mykiss) in Chile.</title>
        <authorList>
            <person name="Miranda C.D."/>
            <person name="Irgang R."/>
            <person name="Concha C."/>
            <person name="Rojas R."/>
            <person name="Avendano R."/>
        </authorList>
    </citation>
    <scope>NUCLEOTIDE SEQUENCE [LARGE SCALE GENOMIC DNA]</scope>
    <source>
        <strain evidence="1 2">FP99</strain>
    </source>
</reference>
<name>A0ABU4JFB5_9FLAO</name>
<dbReference type="InterPro" id="IPR026341">
    <property type="entry name" value="T9SS_type_B"/>
</dbReference>
<dbReference type="PANTHER" id="PTHR35580:SF1">
    <property type="entry name" value="PHYTASE-LIKE DOMAIN-CONTAINING PROTEIN"/>
    <property type="match status" value="1"/>
</dbReference>
<dbReference type="EMBL" id="JAMXLT020000007">
    <property type="protein sequence ID" value="MDW8548365.1"/>
    <property type="molecule type" value="Genomic_DNA"/>
</dbReference>
<dbReference type="InterPro" id="IPR052918">
    <property type="entry name" value="Motility_Chemotaxis_Reg"/>
</dbReference>
<dbReference type="NCBIfam" id="TIGR04131">
    <property type="entry name" value="Bac_Flav_CTERM"/>
    <property type="match status" value="1"/>
</dbReference>
<protein>
    <submittedName>
        <fullName evidence="1">T9SS type B sorting domain-containing protein</fullName>
    </submittedName>
</protein>
<evidence type="ECO:0000313" key="2">
    <source>
        <dbReference type="Proteomes" id="UP001204439"/>
    </source>
</evidence>
<organism evidence="1 2">
    <name type="scientific">Epilithonimonas ginsengisoli</name>
    <dbReference type="NCBI Taxonomy" id="1245592"/>
    <lineage>
        <taxon>Bacteria</taxon>
        <taxon>Pseudomonadati</taxon>
        <taxon>Bacteroidota</taxon>
        <taxon>Flavobacteriia</taxon>
        <taxon>Flavobacteriales</taxon>
        <taxon>Weeksellaceae</taxon>
        <taxon>Chryseobacterium group</taxon>
        <taxon>Epilithonimonas</taxon>
    </lineage>
</organism>
<comment type="caution">
    <text evidence="1">The sequence shown here is derived from an EMBL/GenBank/DDBJ whole genome shotgun (WGS) entry which is preliminary data.</text>
</comment>
<evidence type="ECO:0000313" key="1">
    <source>
        <dbReference type="EMBL" id="MDW8548365.1"/>
    </source>
</evidence>
<gene>
    <name evidence="1" type="ORF">NG800_005555</name>
</gene>
<sequence>MTKFYSLVLILIFSFLSSQNLDWFYTTLGKRESPGGATQQDGINNISSIAINSDESVYFAGNYTNNVGFDENATSNFQLLSPLGYPSQECYVAKIDKNKKYLWHKTITIGYNSTANIHSVVIDKKGNVIVAGSARGNNIDLNPNDSSSPIYDTDSNLQSAIFVNKYDKDGNFIYGSFYKGGHGNPKLTIDNNNNIIIVGNYINYNGYNTDFDLSNQVYYLTAGSGWYENYGFILKNDEDGKFIWVKYISGWNSVNMNSLMTDSKNNILTLSNNESFFNFNGEKEYRNIGSTTEENYLCKIDPDGNFVWAQNFGGNNSYLVWDTQAFDIDTDDSIVLTTAKINKPLTFQNHVVDYPNYQYGSVIFKIDQNKNYLWHAHLNSESDSYYSQGTNVSIASDHTITWSLDMLGIYSFYHKNQLTETIKLSPNASISDYSTILKLDNSGKLIYNKHQISKHDISRFDKINNKIYFSAGRGAMLDRNPDQSIRDFLSYNSLYTHQSSIQKLDKCYSGTPDGDSFLYTCVSETKKIKDLYPKTSYSSWYDSPTSITPLSPETVLETKNYYASTQDISCSFNPTRLEVDVLVFQNPPKLIVPNFTFCNLSGQRILDLKINNNKDVEFFDDKMNSISLGTLLEASKKYYVRQVASHYPYTSCRSDLAEFYVYDISTPPAAVSAQTFCKIANKKISDIVVTATNPKWYYENGMVITNLSEPLADNTKYYVTQNASGCESGKKEILVTLSDPNPPKGDAIQDFCSASNPSLKNMSITGTAIKWFDPIGTQIPETTPLVDGTTYYASQTINNCESTQKLAIKVNVVTNYLSATDFTDTFCNDTTANFKTIDLDDYKKELITNPQDYTFEFRNSSNLVVSGNTNLNIGSNIFDVKIKSALGCYQDVKLSLTLNEKPKIDLPTEKEFCDNLGTELDAGLNAKYTYSWSTGETSHKIKADKEQTYSVTVTTHNGCTNSASVIVKKAKLATIQNILITNNNATVIMSFAGDYLYSLDQINWQSSNKLENLTNGNYTVYVKTNLGCDLGSKSFTIFSLSNIFSPNGDGINDTWKIPGIENYPNSEIRIIDKNGNMVVNTITKGETYEWNGESGGRKLSTDSYWYQIKITDGRILEGYVVIKNRN</sequence>
<dbReference type="PANTHER" id="PTHR35580">
    <property type="entry name" value="CELL SURFACE GLYCOPROTEIN (S-LAYER PROTEIN)-LIKE PROTEIN"/>
    <property type="match status" value="1"/>
</dbReference>
<proteinExistence type="predicted"/>
<dbReference type="RefSeq" id="WP_063969996.1">
    <property type="nucleotide sequence ID" value="NZ_JAMXLT020000007.1"/>
</dbReference>
<keyword evidence="2" id="KW-1185">Reference proteome</keyword>
<accession>A0ABU4JFB5</accession>